<dbReference type="InterPro" id="IPR038142">
    <property type="entry name" value="Cytochrome_P460_sp"/>
</dbReference>
<feature type="non-terminal residue" evidence="2">
    <location>
        <position position="1"/>
    </location>
</feature>
<dbReference type="Pfam" id="PF16694">
    <property type="entry name" value="Cytochrome_P460"/>
    <property type="match status" value="1"/>
</dbReference>
<comment type="caution">
    <text evidence="2">The sequence shown here is derived from an EMBL/GenBank/DDBJ whole genome shotgun (WGS) entry which is preliminary data.</text>
</comment>
<dbReference type="Gene3D" id="3.50.70.20">
    <property type="entry name" value="Cytochrome P460"/>
    <property type="match status" value="1"/>
</dbReference>
<dbReference type="EMBL" id="BART01042085">
    <property type="protein sequence ID" value="GAH20443.1"/>
    <property type="molecule type" value="Genomic_DNA"/>
</dbReference>
<organism evidence="2">
    <name type="scientific">marine sediment metagenome</name>
    <dbReference type="NCBI Taxonomy" id="412755"/>
    <lineage>
        <taxon>unclassified sequences</taxon>
        <taxon>metagenomes</taxon>
        <taxon>ecological metagenomes</taxon>
    </lineage>
</organism>
<feature type="domain" description="Cytochrome P460" evidence="1">
    <location>
        <begin position="8"/>
        <end position="42"/>
    </location>
</feature>
<name>X1FI35_9ZZZZ</name>
<evidence type="ECO:0000259" key="1">
    <source>
        <dbReference type="Pfam" id="PF16694"/>
    </source>
</evidence>
<evidence type="ECO:0000313" key="2">
    <source>
        <dbReference type="EMBL" id="GAH20443.1"/>
    </source>
</evidence>
<feature type="non-terminal residue" evidence="2">
    <location>
        <position position="43"/>
    </location>
</feature>
<dbReference type="InterPro" id="IPR032033">
    <property type="entry name" value="Cytochrome_P460"/>
</dbReference>
<dbReference type="AlphaFoldDB" id="X1FI35"/>
<accession>X1FI35</accession>
<sequence>DHLQAVSGENAITEGERKVLGIMQKDPEKFAGTGGWGFEAFKG</sequence>
<protein>
    <recommendedName>
        <fullName evidence="1">Cytochrome P460 domain-containing protein</fullName>
    </recommendedName>
</protein>
<proteinExistence type="predicted"/>
<reference evidence="2" key="1">
    <citation type="journal article" date="2014" name="Front. Microbiol.">
        <title>High frequency of phylogenetically diverse reductive dehalogenase-homologous genes in deep subseafloor sedimentary metagenomes.</title>
        <authorList>
            <person name="Kawai M."/>
            <person name="Futagami T."/>
            <person name="Toyoda A."/>
            <person name="Takaki Y."/>
            <person name="Nishi S."/>
            <person name="Hori S."/>
            <person name="Arai W."/>
            <person name="Tsubouchi T."/>
            <person name="Morono Y."/>
            <person name="Uchiyama I."/>
            <person name="Ito T."/>
            <person name="Fujiyama A."/>
            <person name="Inagaki F."/>
            <person name="Takami H."/>
        </authorList>
    </citation>
    <scope>NUCLEOTIDE SEQUENCE</scope>
    <source>
        <strain evidence="2">Expedition CK06-06</strain>
    </source>
</reference>
<gene>
    <name evidence="2" type="ORF">S01H4_67178</name>
</gene>